<proteinExistence type="inferred from homology"/>
<reference evidence="7 8" key="1">
    <citation type="submission" date="2020-08" db="EMBL/GenBank/DDBJ databases">
        <title>Plant Genome Project.</title>
        <authorList>
            <person name="Zhang R.-G."/>
        </authorList>
    </citation>
    <scope>NUCLEOTIDE SEQUENCE [LARGE SCALE GENOMIC DNA]</scope>
    <source>
        <tissue evidence="7">Rhizome</tissue>
    </source>
</reference>
<organism evidence="7 8">
    <name type="scientific">Zingiber officinale</name>
    <name type="common">Ginger</name>
    <name type="synonym">Amomum zingiber</name>
    <dbReference type="NCBI Taxonomy" id="94328"/>
    <lineage>
        <taxon>Eukaryota</taxon>
        <taxon>Viridiplantae</taxon>
        <taxon>Streptophyta</taxon>
        <taxon>Embryophyta</taxon>
        <taxon>Tracheophyta</taxon>
        <taxon>Spermatophyta</taxon>
        <taxon>Magnoliopsida</taxon>
        <taxon>Liliopsida</taxon>
        <taxon>Zingiberales</taxon>
        <taxon>Zingiberaceae</taxon>
        <taxon>Zingiber</taxon>
    </lineage>
</organism>
<dbReference type="Gene3D" id="2.40.70.10">
    <property type="entry name" value="Acid Proteases"/>
    <property type="match status" value="2"/>
</dbReference>
<accession>A0A8J5LS82</accession>
<dbReference type="InterPro" id="IPR032799">
    <property type="entry name" value="TAXi_C"/>
</dbReference>
<evidence type="ECO:0000313" key="8">
    <source>
        <dbReference type="Proteomes" id="UP000734854"/>
    </source>
</evidence>
<keyword evidence="5" id="KW-0325">Glycoprotein</keyword>
<dbReference type="EMBL" id="JACMSC010000002">
    <property type="protein sequence ID" value="KAG6532454.1"/>
    <property type="molecule type" value="Genomic_DNA"/>
</dbReference>
<protein>
    <recommendedName>
        <fullName evidence="6">Peptidase A1 domain-containing protein</fullName>
    </recommendedName>
</protein>
<sequence length="668" mass="73799">MNTMIAVVSKLKGCIRQIEELNPSGALEEDIMNHAQMLLVQNPNYSKGFKFGHVWSILQGIEKFNSDNVKATYTRVQGQTAQADYSQSYNLEKDIYSPSSPHVSSFNLNITDSDSGSTSTKRPIGVKKAKLKRKNEQQFSKMVSQNDELVSALDLSTNVAMFKEENKILFKYLNTIADPIIREFIRDEQVRIMQKRTKIKNLNQLHIKEKHLGSIRLKKKNKDLKILLMVRVKVAMANVLYHFFMMLLLVENPLASSTSGDGFRLTLTHVDSAAGASRTLAQRIHRAVRRSYSRKRAIEAKRSVVPVSYGGESEYLVSFGIGSPALPVTAILDTGSDLIWTQCVPCFESIPQPSPFYNSFKSSSYSRIPCSNPFCSDASSILSSCASSEGDLCLYWISYGDETRSRGLLATETLRFGDGSSIHGVIFGCGFWNKSTLSNFTGIVGMGRGRFSLPAQLNPPRFSYCFTSINSSATSHLFLGTKASLGGGNRGGGGGSIGSTPFTPSPPNPSFYYLSLIGISLGGTRLPIPPSAFQLNPDGSNGMIIDSGTFLTILNQPGYDVLRKELIKQARLPLAESPVQGLDLCFSLKKRKSAPRMPELVFHFDGADMRFQRDKYMIYEPEEGLFCSAIAGTDGPSILGNYQQQDMHILYDLKANVLSFVPANCDRF</sequence>
<keyword evidence="3" id="KW-0064">Aspartyl protease</keyword>
<comment type="caution">
    <text evidence="7">The sequence shown here is derived from an EMBL/GenBank/DDBJ whole genome shotgun (WGS) entry which is preliminary data.</text>
</comment>
<evidence type="ECO:0000256" key="4">
    <source>
        <dbReference type="ARBA" id="ARBA00022801"/>
    </source>
</evidence>
<dbReference type="AlphaFoldDB" id="A0A8J5LS82"/>
<dbReference type="InterPro" id="IPR034161">
    <property type="entry name" value="Pepsin-like_plant"/>
</dbReference>
<dbReference type="GO" id="GO:0004190">
    <property type="term" value="F:aspartic-type endopeptidase activity"/>
    <property type="evidence" value="ECO:0007669"/>
    <property type="project" value="UniProtKB-KW"/>
</dbReference>
<dbReference type="PANTHER" id="PTHR47967:SF129">
    <property type="entry name" value="OS08G0469000 PROTEIN"/>
    <property type="match status" value="1"/>
</dbReference>
<evidence type="ECO:0000256" key="3">
    <source>
        <dbReference type="ARBA" id="ARBA00022750"/>
    </source>
</evidence>
<comment type="similarity">
    <text evidence="1">Belongs to the peptidase A1 family.</text>
</comment>
<dbReference type="FunFam" id="2.40.70.10:FF:000033">
    <property type="entry name" value="Aspartyl protease family protein"/>
    <property type="match status" value="1"/>
</dbReference>
<gene>
    <name evidence="7" type="ORF">ZIOFF_006299</name>
</gene>
<keyword evidence="2" id="KW-0645">Protease</keyword>
<dbReference type="CDD" id="cd05476">
    <property type="entry name" value="pepsin_A_like_plant"/>
    <property type="match status" value="1"/>
</dbReference>
<dbReference type="InterPro" id="IPR021109">
    <property type="entry name" value="Peptidase_aspartic_dom_sf"/>
</dbReference>
<dbReference type="Pfam" id="PF14543">
    <property type="entry name" value="TAXi_N"/>
    <property type="match status" value="1"/>
</dbReference>
<dbReference type="GO" id="GO:0006508">
    <property type="term" value="P:proteolysis"/>
    <property type="evidence" value="ECO:0007669"/>
    <property type="project" value="UniProtKB-KW"/>
</dbReference>
<evidence type="ECO:0000256" key="2">
    <source>
        <dbReference type="ARBA" id="ARBA00022670"/>
    </source>
</evidence>
<dbReference type="SUPFAM" id="SSF50630">
    <property type="entry name" value="Acid proteases"/>
    <property type="match status" value="1"/>
</dbReference>
<dbReference type="Pfam" id="PF14303">
    <property type="entry name" value="NAM-associated"/>
    <property type="match status" value="1"/>
</dbReference>
<dbReference type="InterPro" id="IPR032861">
    <property type="entry name" value="TAXi_N"/>
</dbReference>
<dbReference type="PANTHER" id="PTHR47967">
    <property type="entry name" value="OS07G0603500 PROTEIN-RELATED"/>
    <property type="match status" value="1"/>
</dbReference>
<evidence type="ECO:0000259" key="6">
    <source>
        <dbReference type="PROSITE" id="PS51767"/>
    </source>
</evidence>
<name>A0A8J5LS82_ZINOF</name>
<dbReference type="PROSITE" id="PS51767">
    <property type="entry name" value="PEPTIDASE_A1"/>
    <property type="match status" value="1"/>
</dbReference>
<dbReference type="GO" id="GO:0005576">
    <property type="term" value="C:extracellular region"/>
    <property type="evidence" value="ECO:0007669"/>
    <property type="project" value="TreeGrafter"/>
</dbReference>
<evidence type="ECO:0000256" key="1">
    <source>
        <dbReference type="ARBA" id="ARBA00007447"/>
    </source>
</evidence>
<feature type="domain" description="Peptidase A1" evidence="6">
    <location>
        <begin position="315"/>
        <end position="661"/>
    </location>
</feature>
<keyword evidence="4" id="KW-0378">Hydrolase</keyword>
<dbReference type="InterPro" id="IPR029466">
    <property type="entry name" value="NAM-associated_C"/>
</dbReference>
<dbReference type="Pfam" id="PF14541">
    <property type="entry name" value="TAXi_C"/>
    <property type="match status" value="1"/>
</dbReference>
<evidence type="ECO:0000313" key="7">
    <source>
        <dbReference type="EMBL" id="KAG6532454.1"/>
    </source>
</evidence>
<evidence type="ECO:0000256" key="5">
    <source>
        <dbReference type="ARBA" id="ARBA00023180"/>
    </source>
</evidence>
<keyword evidence="8" id="KW-1185">Reference proteome</keyword>
<dbReference type="InterPro" id="IPR033121">
    <property type="entry name" value="PEPTIDASE_A1"/>
</dbReference>
<dbReference type="Proteomes" id="UP000734854">
    <property type="component" value="Unassembled WGS sequence"/>
</dbReference>
<dbReference type="InterPro" id="IPR051708">
    <property type="entry name" value="Plant_Aspart_Prot_A1"/>
</dbReference>